<dbReference type="RefSeq" id="WP_184256570.1">
    <property type="nucleotide sequence ID" value="NZ_JACHIO010000011.1"/>
</dbReference>
<dbReference type="Proteomes" id="UP000584867">
    <property type="component" value="Unassembled WGS sequence"/>
</dbReference>
<evidence type="ECO:0000256" key="1">
    <source>
        <dbReference type="ARBA" id="ARBA00022475"/>
    </source>
</evidence>
<keyword evidence="3 8" id="KW-0812">Transmembrane</keyword>
<evidence type="ECO:0000256" key="8">
    <source>
        <dbReference type="SAM" id="Phobius"/>
    </source>
</evidence>
<evidence type="ECO:0000313" key="9">
    <source>
        <dbReference type="EMBL" id="MBB5064571.1"/>
    </source>
</evidence>
<protein>
    <submittedName>
        <fullName evidence="9">Cell division protein FtsB</fullName>
    </submittedName>
</protein>
<dbReference type="InterPro" id="IPR007060">
    <property type="entry name" value="FtsL/DivIC"/>
</dbReference>
<proteinExistence type="predicted"/>
<organism evidence="9 10">
    <name type="scientific">Granulicella mallensis</name>
    <dbReference type="NCBI Taxonomy" id="940614"/>
    <lineage>
        <taxon>Bacteria</taxon>
        <taxon>Pseudomonadati</taxon>
        <taxon>Acidobacteriota</taxon>
        <taxon>Terriglobia</taxon>
        <taxon>Terriglobales</taxon>
        <taxon>Acidobacteriaceae</taxon>
        <taxon>Granulicella</taxon>
    </lineage>
</organism>
<feature type="coiled-coil region" evidence="7">
    <location>
        <begin position="57"/>
        <end position="91"/>
    </location>
</feature>
<keyword evidence="1" id="KW-1003">Cell membrane</keyword>
<dbReference type="PANTHER" id="PTHR37485">
    <property type="entry name" value="CELL DIVISION PROTEIN FTSB"/>
    <property type="match status" value="1"/>
</dbReference>
<dbReference type="EMBL" id="JACHIO010000011">
    <property type="protein sequence ID" value="MBB5064571.1"/>
    <property type="molecule type" value="Genomic_DNA"/>
</dbReference>
<keyword evidence="2 9" id="KW-0132">Cell division</keyword>
<gene>
    <name evidence="9" type="ORF">HDF15_002929</name>
</gene>
<reference evidence="9 10" key="1">
    <citation type="submission" date="2020-08" db="EMBL/GenBank/DDBJ databases">
        <title>Genomic Encyclopedia of Type Strains, Phase IV (KMG-V): Genome sequencing to study the core and pangenomes of soil and plant-associated prokaryotes.</title>
        <authorList>
            <person name="Whitman W."/>
        </authorList>
    </citation>
    <scope>NUCLEOTIDE SEQUENCE [LARGE SCALE GENOMIC DNA]</scope>
    <source>
        <strain evidence="9 10">X5P3</strain>
    </source>
</reference>
<name>A0A7W7ZSR6_9BACT</name>
<dbReference type="Pfam" id="PF04977">
    <property type="entry name" value="DivIC"/>
    <property type="match status" value="1"/>
</dbReference>
<evidence type="ECO:0000256" key="6">
    <source>
        <dbReference type="ARBA" id="ARBA00023306"/>
    </source>
</evidence>
<sequence length="131" mass="14338">MPVNGQSENISRLVTVAGTARERVYGWRRKAATVAVGVLALGMAYGVVFGNNGITVFLHKRQEARSLQQQMQLLQAENDRLRGHVDRLQNDPGAIEHQAREELHYTRAGEVIYTLPVAPNAPATAQPAANP</sequence>
<dbReference type="GO" id="GO:0043093">
    <property type="term" value="P:FtsZ-dependent cytokinesis"/>
    <property type="evidence" value="ECO:0007669"/>
    <property type="project" value="TreeGrafter"/>
</dbReference>
<keyword evidence="5 8" id="KW-0472">Membrane</keyword>
<feature type="transmembrane region" description="Helical" evidence="8">
    <location>
        <begin position="31"/>
        <end position="58"/>
    </location>
</feature>
<keyword evidence="7" id="KW-0175">Coiled coil</keyword>
<dbReference type="InterPro" id="IPR023081">
    <property type="entry name" value="Cell_div_FtsB"/>
</dbReference>
<dbReference type="AlphaFoldDB" id="A0A7W7ZSR6"/>
<dbReference type="PANTHER" id="PTHR37485:SF1">
    <property type="entry name" value="CELL DIVISION PROTEIN FTSB"/>
    <property type="match status" value="1"/>
</dbReference>
<keyword evidence="4 8" id="KW-1133">Transmembrane helix</keyword>
<accession>A0A7W7ZSR6</accession>
<comment type="caution">
    <text evidence="9">The sequence shown here is derived from an EMBL/GenBank/DDBJ whole genome shotgun (WGS) entry which is preliminary data.</text>
</comment>
<evidence type="ECO:0000256" key="5">
    <source>
        <dbReference type="ARBA" id="ARBA00023136"/>
    </source>
</evidence>
<dbReference type="GO" id="GO:0030428">
    <property type="term" value="C:cell septum"/>
    <property type="evidence" value="ECO:0007669"/>
    <property type="project" value="TreeGrafter"/>
</dbReference>
<keyword evidence="6" id="KW-0131">Cell cycle</keyword>
<evidence type="ECO:0000256" key="7">
    <source>
        <dbReference type="SAM" id="Coils"/>
    </source>
</evidence>
<evidence type="ECO:0000256" key="3">
    <source>
        <dbReference type="ARBA" id="ARBA00022692"/>
    </source>
</evidence>
<evidence type="ECO:0000256" key="2">
    <source>
        <dbReference type="ARBA" id="ARBA00022618"/>
    </source>
</evidence>
<evidence type="ECO:0000256" key="4">
    <source>
        <dbReference type="ARBA" id="ARBA00022989"/>
    </source>
</evidence>
<evidence type="ECO:0000313" key="10">
    <source>
        <dbReference type="Proteomes" id="UP000584867"/>
    </source>
</evidence>